<keyword evidence="4" id="KW-1185">Reference proteome</keyword>
<sequence>MQSLPQQPPTDTPRARTDAGALTSMMILAIVSLLLIQPFFGLAFGLQTARALIAITPDAATVSSVAMALAVLAAGLSVGAGVMMIVWRKPVTRRVILAAAWLGGPLLTATLQLFLLGHLGQPWTGIFEGDMASASAHMLVQAIVITLYVVYSRDMRARFCMPQAASRAPGEQAGEPPIRSTATPATLDDQ</sequence>
<dbReference type="RefSeq" id="WP_094803968.1">
    <property type="nucleotide sequence ID" value="NZ_NEVP01000013.1"/>
</dbReference>
<organism evidence="3 4">
    <name type="scientific">Bordetella genomosp. 5</name>
    <dbReference type="NCBI Taxonomy" id="1395608"/>
    <lineage>
        <taxon>Bacteria</taxon>
        <taxon>Pseudomonadati</taxon>
        <taxon>Pseudomonadota</taxon>
        <taxon>Betaproteobacteria</taxon>
        <taxon>Burkholderiales</taxon>
        <taxon>Alcaligenaceae</taxon>
        <taxon>Bordetella</taxon>
    </lineage>
</organism>
<gene>
    <name evidence="3" type="ORF">CAL25_22160</name>
</gene>
<evidence type="ECO:0000256" key="2">
    <source>
        <dbReference type="SAM" id="Phobius"/>
    </source>
</evidence>
<proteinExistence type="predicted"/>
<evidence type="ECO:0000256" key="1">
    <source>
        <dbReference type="SAM" id="MobiDB-lite"/>
    </source>
</evidence>
<feature type="transmembrane region" description="Helical" evidence="2">
    <location>
        <begin position="131"/>
        <end position="151"/>
    </location>
</feature>
<dbReference type="Proteomes" id="UP000216913">
    <property type="component" value="Unassembled WGS sequence"/>
</dbReference>
<accession>A0A261T669</accession>
<comment type="caution">
    <text evidence="3">The sequence shown here is derived from an EMBL/GenBank/DDBJ whole genome shotgun (WGS) entry which is preliminary data.</text>
</comment>
<evidence type="ECO:0000313" key="3">
    <source>
        <dbReference type="EMBL" id="OZI45089.1"/>
    </source>
</evidence>
<dbReference type="EMBL" id="NEVP01000013">
    <property type="protein sequence ID" value="OZI45089.1"/>
    <property type="molecule type" value="Genomic_DNA"/>
</dbReference>
<feature type="transmembrane region" description="Helical" evidence="2">
    <location>
        <begin position="65"/>
        <end position="87"/>
    </location>
</feature>
<feature type="transmembrane region" description="Helical" evidence="2">
    <location>
        <begin position="99"/>
        <end position="119"/>
    </location>
</feature>
<reference evidence="3 4" key="1">
    <citation type="submission" date="2017-05" db="EMBL/GenBank/DDBJ databases">
        <title>Complete and WGS of Bordetella genogroups.</title>
        <authorList>
            <person name="Spilker T."/>
            <person name="LiPuma J."/>
        </authorList>
    </citation>
    <scope>NUCLEOTIDE SEQUENCE [LARGE SCALE GENOMIC DNA]</scope>
    <source>
        <strain evidence="3 4">AU10456</strain>
    </source>
</reference>
<feature type="transmembrane region" description="Helical" evidence="2">
    <location>
        <begin position="21"/>
        <end position="45"/>
    </location>
</feature>
<name>A0A261T669_9BORD</name>
<feature type="region of interest" description="Disordered" evidence="1">
    <location>
        <begin position="166"/>
        <end position="190"/>
    </location>
</feature>
<keyword evidence="2" id="KW-1133">Transmembrane helix</keyword>
<keyword evidence="2" id="KW-0472">Membrane</keyword>
<dbReference type="AlphaFoldDB" id="A0A261T669"/>
<protein>
    <submittedName>
        <fullName evidence="3">Uncharacterized protein</fullName>
    </submittedName>
</protein>
<keyword evidence="2" id="KW-0812">Transmembrane</keyword>
<evidence type="ECO:0000313" key="4">
    <source>
        <dbReference type="Proteomes" id="UP000216913"/>
    </source>
</evidence>